<sequence>MQLNNKSCMIFEKRELTKSIQHFIIRGLAMRRFEKITKAEVVNAQRAWVKAVIEQDVETLLGLYDFGSPDEPLLFKPTLADVIRLDEAGARSYFVGGNANYPHDGGFLNHGWKHVEFQSAAGPILKAGGLGYKDMGHYTFVNEGGDATRADYTFAYHKLDGKVLISLHHSSLTWIPPTDLA</sequence>
<dbReference type="RefSeq" id="WP_144986064.1">
    <property type="nucleotide sequence ID" value="NZ_CP037920.1"/>
</dbReference>
<name>A0A517VXN1_9PLAN</name>
<evidence type="ECO:0008006" key="3">
    <source>
        <dbReference type="Google" id="ProtNLM"/>
    </source>
</evidence>
<evidence type="ECO:0000313" key="2">
    <source>
        <dbReference type="Proteomes" id="UP000318704"/>
    </source>
</evidence>
<organism evidence="1 2">
    <name type="scientific">Gimesia aquarii</name>
    <dbReference type="NCBI Taxonomy" id="2527964"/>
    <lineage>
        <taxon>Bacteria</taxon>
        <taxon>Pseudomonadati</taxon>
        <taxon>Planctomycetota</taxon>
        <taxon>Planctomycetia</taxon>
        <taxon>Planctomycetales</taxon>
        <taxon>Planctomycetaceae</taxon>
        <taxon>Gimesia</taxon>
    </lineage>
</organism>
<evidence type="ECO:0000313" key="1">
    <source>
        <dbReference type="EMBL" id="QDT97766.1"/>
    </source>
</evidence>
<proteinExistence type="predicted"/>
<dbReference type="KEGG" id="gaw:V144x_32480"/>
<dbReference type="EMBL" id="CP037920">
    <property type="protein sequence ID" value="QDT97766.1"/>
    <property type="molecule type" value="Genomic_DNA"/>
</dbReference>
<gene>
    <name evidence="1" type="ORF">V144x_32480</name>
</gene>
<dbReference type="Gene3D" id="3.10.450.50">
    <property type="match status" value="1"/>
</dbReference>
<dbReference type="AlphaFoldDB" id="A0A517VXN1"/>
<accession>A0A517VXN1</accession>
<protein>
    <recommendedName>
        <fullName evidence="3">SnoaL-like domain-containing protein</fullName>
    </recommendedName>
</protein>
<dbReference type="Proteomes" id="UP000318704">
    <property type="component" value="Chromosome"/>
</dbReference>
<reference evidence="1 2" key="1">
    <citation type="submission" date="2019-03" db="EMBL/GenBank/DDBJ databases">
        <title>Deep-cultivation of Planctomycetes and their phenomic and genomic characterization uncovers novel biology.</title>
        <authorList>
            <person name="Wiegand S."/>
            <person name="Jogler M."/>
            <person name="Boedeker C."/>
            <person name="Pinto D."/>
            <person name="Vollmers J."/>
            <person name="Rivas-Marin E."/>
            <person name="Kohn T."/>
            <person name="Peeters S.H."/>
            <person name="Heuer A."/>
            <person name="Rast P."/>
            <person name="Oberbeckmann S."/>
            <person name="Bunk B."/>
            <person name="Jeske O."/>
            <person name="Meyerdierks A."/>
            <person name="Storesund J.E."/>
            <person name="Kallscheuer N."/>
            <person name="Luecker S."/>
            <person name="Lage O.M."/>
            <person name="Pohl T."/>
            <person name="Merkel B.J."/>
            <person name="Hornburger P."/>
            <person name="Mueller R.-W."/>
            <person name="Bruemmer F."/>
            <person name="Labrenz M."/>
            <person name="Spormann A.M."/>
            <person name="Op den Camp H."/>
            <person name="Overmann J."/>
            <person name="Amann R."/>
            <person name="Jetten M.S.M."/>
            <person name="Mascher T."/>
            <person name="Medema M.H."/>
            <person name="Devos D.P."/>
            <person name="Kaster A.-K."/>
            <person name="Ovreas L."/>
            <person name="Rohde M."/>
            <person name="Galperin M.Y."/>
            <person name="Jogler C."/>
        </authorList>
    </citation>
    <scope>NUCLEOTIDE SEQUENCE [LARGE SCALE GENOMIC DNA]</scope>
    <source>
        <strain evidence="1 2">V144</strain>
    </source>
</reference>